<evidence type="ECO:0000256" key="3">
    <source>
        <dbReference type="ARBA" id="ARBA00022989"/>
    </source>
</evidence>
<keyword evidence="3 6" id="KW-1133">Transmembrane helix</keyword>
<feature type="transmembrane region" description="Helical" evidence="6">
    <location>
        <begin position="175"/>
        <end position="194"/>
    </location>
</feature>
<sequence length="224" mass="25976">MFIERGKPEEIPKGAIRLTKEEVIEYMTDLIQKWPNTMELWALKHGNPILSSAVVLSSSVILNFYRKKLQLRNYGRFTLFIPVVLIPSIFDQMYQTSITTRSIILQEDCSICINTQSMFIQLGTGVVYPLMSTIGGTYMFAQKMNTFSLSSKGPDIIKEFAQHVTKISRPLYNRLTVFVIGHVLLSYMISYYQMDNFEFLRNKMLQQQNEDMEALRQSKQISNK</sequence>
<dbReference type="EMBL" id="GGMR01017946">
    <property type="protein sequence ID" value="MBY30565.1"/>
    <property type="molecule type" value="Transcribed_RNA"/>
</dbReference>
<dbReference type="InterPro" id="IPR009801">
    <property type="entry name" value="TMEM126"/>
</dbReference>
<evidence type="ECO:0000256" key="5">
    <source>
        <dbReference type="ARBA" id="ARBA00023136"/>
    </source>
</evidence>
<comment type="subcellular location">
    <subcellularLocation>
        <location evidence="1">Mitochondrion membrane</location>
        <topology evidence="1">Multi-pass membrane protein</topology>
    </subcellularLocation>
</comment>
<organism evidence="7">
    <name type="scientific">Schizaphis graminum</name>
    <name type="common">Green bug aphid</name>
    <dbReference type="NCBI Taxonomy" id="13262"/>
    <lineage>
        <taxon>Eukaryota</taxon>
        <taxon>Metazoa</taxon>
        <taxon>Ecdysozoa</taxon>
        <taxon>Arthropoda</taxon>
        <taxon>Hexapoda</taxon>
        <taxon>Insecta</taxon>
        <taxon>Pterygota</taxon>
        <taxon>Neoptera</taxon>
        <taxon>Paraneoptera</taxon>
        <taxon>Hemiptera</taxon>
        <taxon>Sternorrhyncha</taxon>
        <taxon>Aphidomorpha</taxon>
        <taxon>Aphidoidea</taxon>
        <taxon>Aphididae</taxon>
        <taxon>Aphidini</taxon>
        <taxon>Schizaphis</taxon>
    </lineage>
</organism>
<gene>
    <name evidence="7" type="ORF">g.2538</name>
</gene>
<dbReference type="GO" id="GO:0031966">
    <property type="term" value="C:mitochondrial membrane"/>
    <property type="evidence" value="ECO:0007669"/>
    <property type="project" value="UniProtKB-SubCell"/>
</dbReference>
<evidence type="ECO:0000256" key="6">
    <source>
        <dbReference type="SAM" id="Phobius"/>
    </source>
</evidence>
<keyword evidence="5 6" id="KW-0472">Membrane</keyword>
<evidence type="ECO:0000313" key="7">
    <source>
        <dbReference type="EMBL" id="MBY30565.1"/>
    </source>
</evidence>
<feature type="transmembrane region" description="Helical" evidence="6">
    <location>
        <begin position="118"/>
        <end position="141"/>
    </location>
</feature>
<reference evidence="7" key="1">
    <citation type="submission" date="2018-04" db="EMBL/GenBank/DDBJ databases">
        <title>Transcriptome of Schizaphis graminum biotype I.</title>
        <authorList>
            <person name="Scully E.D."/>
            <person name="Geib S.M."/>
            <person name="Palmer N.A."/>
            <person name="Koch K."/>
            <person name="Bradshaw J."/>
            <person name="Heng-Moss T."/>
            <person name="Sarath G."/>
        </authorList>
    </citation>
    <scope>NUCLEOTIDE SEQUENCE</scope>
</reference>
<evidence type="ECO:0000256" key="1">
    <source>
        <dbReference type="ARBA" id="ARBA00004225"/>
    </source>
</evidence>
<accession>A0A2S2PMC6</accession>
<keyword evidence="2 6" id="KW-0812">Transmembrane</keyword>
<dbReference type="Pfam" id="PF07114">
    <property type="entry name" value="TMEM126"/>
    <property type="match status" value="1"/>
</dbReference>
<evidence type="ECO:0000256" key="2">
    <source>
        <dbReference type="ARBA" id="ARBA00022692"/>
    </source>
</evidence>
<keyword evidence="4" id="KW-0496">Mitochondrion</keyword>
<proteinExistence type="predicted"/>
<name>A0A2S2PMC6_SCHGA</name>
<dbReference type="PANTHER" id="PTHR16296:SF2">
    <property type="entry name" value="TRANSMEMBRANE PROTEIN 126A"/>
    <property type="match status" value="1"/>
</dbReference>
<evidence type="ECO:0008006" key="8">
    <source>
        <dbReference type="Google" id="ProtNLM"/>
    </source>
</evidence>
<protein>
    <recommendedName>
        <fullName evidence="8">Transmembrane protein</fullName>
    </recommendedName>
</protein>
<feature type="transmembrane region" description="Helical" evidence="6">
    <location>
        <begin position="77"/>
        <end position="98"/>
    </location>
</feature>
<dbReference type="AlphaFoldDB" id="A0A2S2PMC6"/>
<dbReference type="GO" id="GO:0032981">
    <property type="term" value="P:mitochondrial respiratory chain complex I assembly"/>
    <property type="evidence" value="ECO:0007669"/>
    <property type="project" value="TreeGrafter"/>
</dbReference>
<dbReference type="PANTHER" id="PTHR16296">
    <property type="entry name" value="UNCHARACTERIZED HYPOTHALAMUS PROTEIN HT007"/>
    <property type="match status" value="1"/>
</dbReference>
<evidence type="ECO:0000256" key="4">
    <source>
        <dbReference type="ARBA" id="ARBA00023128"/>
    </source>
</evidence>